<evidence type="ECO:0000256" key="1">
    <source>
        <dbReference type="SAM" id="MobiDB-lite"/>
    </source>
</evidence>
<name>A0ABS4JSZ3_9FIRM</name>
<comment type="caution">
    <text evidence="2">The sequence shown here is derived from an EMBL/GenBank/DDBJ whole genome shotgun (WGS) entry which is preliminary data.</text>
</comment>
<sequence length="39" mass="4599">MERVARARDAREDGKKARAFRQRAKSPPERYGRRVDVGR</sequence>
<protein>
    <submittedName>
        <fullName evidence="2">Uncharacterized protein</fullName>
    </submittedName>
</protein>
<organism evidence="2 3">
    <name type="scientific">Symbiobacterium terraclitae</name>
    <dbReference type="NCBI Taxonomy" id="557451"/>
    <lineage>
        <taxon>Bacteria</taxon>
        <taxon>Bacillati</taxon>
        <taxon>Bacillota</taxon>
        <taxon>Clostridia</taxon>
        <taxon>Eubacteriales</taxon>
        <taxon>Symbiobacteriaceae</taxon>
        <taxon>Symbiobacterium</taxon>
    </lineage>
</organism>
<dbReference type="EMBL" id="JAGGLG010000015">
    <property type="protein sequence ID" value="MBP2018656.1"/>
    <property type="molecule type" value="Genomic_DNA"/>
</dbReference>
<reference evidence="2 3" key="1">
    <citation type="submission" date="2021-03" db="EMBL/GenBank/DDBJ databases">
        <title>Genomic Encyclopedia of Type Strains, Phase IV (KMG-IV): sequencing the most valuable type-strain genomes for metagenomic binning, comparative biology and taxonomic classification.</title>
        <authorList>
            <person name="Goeker M."/>
        </authorList>
    </citation>
    <scope>NUCLEOTIDE SEQUENCE [LARGE SCALE GENOMIC DNA]</scope>
    <source>
        <strain evidence="2 3">DSM 27138</strain>
    </source>
</reference>
<feature type="compositionally biased region" description="Basic and acidic residues" evidence="1">
    <location>
        <begin position="1"/>
        <end position="16"/>
    </location>
</feature>
<evidence type="ECO:0000313" key="3">
    <source>
        <dbReference type="Proteomes" id="UP001519289"/>
    </source>
</evidence>
<feature type="region of interest" description="Disordered" evidence="1">
    <location>
        <begin position="1"/>
        <end position="39"/>
    </location>
</feature>
<keyword evidence="3" id="KW-1185">Reference proteome</keyword>
<dbReference type="Proteomes" id="UP001519289">
    <property type="component" value="Unassembled WGS sequence"/>
</dbReference>
<accession>A0ABS4JSZ3</accession>
<gene>
    <name evidence="2" type="ORF">J2Z79_002071</name>
</gene>
<evidence type="ECO:0000313" key="2">
    <source>
        <dbReference type="EMBL" id="MBP2018656.1"/>
    </source>
</evidence>
<proteinExistence type="predicted"/>
<feature type="compositionally biased region" description="Basic and acidic residues" evidence="1">
    <location>
        <begin position="26"/>
        <end position="39"/>
    </location>
</feature>